<sequence>MYTTNNVIRSWIPLTVASTIQSMVSSLLGSRGSLKCIVDDDVHILTNCAARLLQDLHIEHPVGYVINEACQSHHKQYRTGCKTLCVLIGLYMKQAQQLIQQGVPVLCIVQGFRDAIEVCIDNLAPVTVNVDELLHDINKEPDIDEPSVEADNTAGNEINDAEDELTNNQSNDHIRSKVTYAKSNNPSSERTHIKYTTCKSSFTDQDKLLLQDTPDATDAWQEIIFTCKDLKTIAKSKDEIKTESLNTDFIIPPIILKESTLKEKDTDEDNDISWVFDIESTTNESIAQEGDEENDADALKSLTKDLSEIICGIGNKKHENHKSDVGLMGISPNDEDADESDDEFDSCFDDIPTTKMTKEDSPQIIGNLEKPKRPRTSAIDEQDDEFDSCFDGPPINNVRNTNTYRNLSVMHKFNNDPTQALIKSSDCDIPGDEFSECFQDITNQNTLTNIIPSKAKIDNKPNISIQKSTIQEHMSKDCLSLNSISSLLGALGKDSKPSVTQSPKPSQSRHFRTMNDTQDHRKVQENMFLYPEDNSHNISVVKTTEHRNGNIPWDETSKVKSQYIDRTQAISKDQSCGLTNQESQTSIPSVSQCDNKNLAQFDNQHHVQNFQLVTKGDQSNHQAPQAQRNTNSMQHDEFYKMIQEKLKETKPKVNKAAFHLRSRHLMDQESEDIKVDELGTKDEVMSFTNENMLLNDRVGNTMGADQVFQRTNNVDNESEAAQFTGQEQHVISDNYVTSPKQPATMEKGMTPEKLVELGKALKHGEPEVIDLAIEAIKKLSNHQQTISIIDTNQFHTMCMAGPEEMSCVVEGIVIATELSSLHHFQKATHNAIFVNGDLSDTYHHIGYKKAVTVHIATTGLASRSSSEKWFDQAVGMLRKFQIGLIICKGRISSELKDWCISEKIIPIESAPMSALQALAVGVQAQLLTYIDECTKVNIGSGIGIQPWQLDSGIGIQPWQLDSGIGIQPWQLDSGIMDNCYIKLSLHRSMVQTIVICHPVASVRYIREEQFWHTLYHLKHDIGSGKLLQGAGATELHCSDILETHHSSKDCVAGKYHRVRSEVYKAVAGAFRRYVAIIEHNNPKSQLPCHTPSHNIISLGTESTHNSNTSMRISDQGLIFDDFDGKIESWRSAIDVVCTLLQTQVHISTGEDSTVRDTLQHTVGYI</sequence>
<organism evidence="2 3">
    <name type="scientific">Owenia fusiformis</name>
    <name type="common">Polychaete worm</name>
    <dbReference type="NCBI Taxonomy" id="6347"/>
    <lineage>
        <taxon>Eukaryota</taxon>
        <taxon>Metazoa</taxon>
        <taxon>Spiralia</taxon>
        <taxon>Lophotrochozoa</taxon>
        <taxon>Annelida</taxon>
        <taxon>Polychaeta</taxon>
        <taxon>Sedentaria</taxon>
        <taxon>Canalipalpata</taxon>
        <taxon>Sabellida</taxon>
        <taxon>Oweniida</taxon>
        <taxon>Oweniidae</taxon>
        <taxon>Owenia</taxon>
    </lineage>
</organism>
<feature type="region of interest" description="Disordered" evidence="1">
    <location>
        <begin position="365"/>
        <end position="392"/>
    </location>
</feature>
<accession>A0A8J1UL46</accession>
<evidence type="ECO:0000313" key="2">
    <source>
        <dbReference type="EMBL" id="CAH1787967.1"/>
    </source>
</evidence>
<evidence type="ECO:0000313" key="3">
    <source>
        <dbReference type="Proteomes" id="UP000749559"/>
    </source>
</evidence>
<dbReference type="SUPFAM" id="SSF52029">
    <property type="entry name" value="GroEL apical domain-like"/>
    <property type="match status" value="1"/>
</dbReference>
<dbReference type="Gene3D" id="1.10.560.10">
    <property type="entry name" value="GroEL-like equatorial domain"/>
    <property type="match status" value="2"/>
</dbReference>
<feature type="region of interest" description="Disordered" evidence="1">
    <location>
        <begin position="492"/>
        <end position="516"/>
    </location>
</feature>
<dbReference type="GO" id="GO:0045494">
    <property type="term" value="P:photoreceptor cell maintenance"/>
    <property type="evidence" value="ECO:0007669"/>
    <property type="project" value="TreeGrafter"/>
</dbReference>
<protein>
    <submittedName>
        <fullName evidence="2">Uncharacterized protein</fullName>
    </submittedName>
</protein>
<dbReference type="SUPFAM" id="SSF48592">
    <property type="entry name" value="GroEL equatorial domain-like"/>
    <property type="match status" value="1"/>
</dbReference>
<keyword evidence="3" id="KW-1185">Reference proteome</keyword>
<dbReference type="OrthoDB" id="10037098at2759"/>
<dbReference type="GO" id="GO:0005524">
    <property type="term" value="F:ATP binding"/>
    <property type="evidence" value="ECO:0007669"/>
    <property type="project" value="InterPro"/>
</dbReference>
<dbReference type="InterPro" id="IPR027410">
    <property type="entry name" value="TCP-1-like_intermed_sf"/>
</dbReference>
<name>A0A8J1UL46_OWEFU</name>
<dbReference type="GO" id="GO:0051131">
    <property type="term" value="P:chaperone-mediated protein complex assembly"/>
    <property type="evidence" value="ECO:0007669"/>
    <property type="project" value="InterPro"/>
</dbReference>
<dbReference type="InterPro" id="IPR027413">
    <property type="entry name" value="GROEL-like_equatorial_sf"/>
</dbReference>
<dbReference type="Pfam" id="PF00118">
    <property type="entry name" value="Cpn60_TCP1"/>
    <property type="match status" value="2"/>
</dbReference>
<gene>
    <name evidence="2" type="ORF">OFUS_LOCUS13580</name>
</gene>
<dbReference type="Gene3D" id="3.30.260.10">
    <property type="entry name" value="TCP-1-like chaperonin intermediate domain"/>
    <property type="match status" value="1"/>
</dbReference>
<dbReference type="InterPro" id="IPR042984">
    <property type="entry name" value="BBS12"/>
</dbReference>
<dbReference type="PANTHER" id="PTHR46883">
    <property type="entry name" value="BARDET-BIEDL SYNDROME 12 PROTEIN"/>
    <property type="match status" value="1"/>
</dbReference>
<dbReference type="Gene3D" id="3.50.7.10">
    <property type="entry name" value="GroEL"/>
    <property type="match status" value="1"/>
</dbReference>
<dbReference type="AlphaFoldDB" id="A0A8J1UL46"/>
<feature type="compositionally biased region" description="Polar residues" evidence="1">
    <location>
        <begin position="497"/>
        <end position="506"/>
    </location>
</feature>
<comment type="caution">
    <text evidence="2">The sequence shown here is derived from an EMBL/GenBank/DDBJ whole genome shotgun (WGS) entry which is preliminary data.</text>
</comment>
<dbReference type="EMBL" id="CAIIXF020000007">
    <property type="protein sequence ID" value="CAH1787967.1"/>
    <property type="molecule type" value="Genomic_DNA"/>
</dbReference>
<dbReference type="Proteomes" id="UP000749559">
    <property type="component" value="Unassembled WGS sequence"/>
</dbReference>
<reference evidence="2" key="1">
    <citation type="submission" date="2022-03" db="EMBL/GenBank/DDBJ databases">
        <authorList>
            <person name="Martin C."/>
        </authorList>
    </citation>
    <scope>NUCLEOTIDE SEQUENCE</scope>
</reference>
<dbReference type="InterPro" id="IPR027409">
    <property type="entry name" value="GroEL-like_apical_dom_sf"/>
</dbReference>
<dbReference type="PANTHER" id="PTHR46883:SF1">
    <property type="entry name" value="BARDET-BIEDL SYNDROME 12 PROTEIN"/>
    <property type="match status" value="1"/>
</dbReference>
<proteinExistence type="predicted"/>
<dbReference type="InterPro" id="IPR002423">
    <property type="entry name" value="Cpn60/GroEL/TCP-1"/>
</dbReference>
<evidence type="ECO:0000256" key="1">
    <source>
        <dbReference type="SAM" id="MobiDB-lite"/>
    </source>
</evidence>